<evidence type="ECO:0000256" key="1">
    <source>
        <dbReference type="SAM" id="MobiDB-lite"/>
    </source>
</evidence>
<comment type="caution">
    <text evidence="2">The sequence shown here is derived from an EMBL/GenBank/DDBJ whole genome shotgun (WGS) entry which is preliminary data.</text>
</comment>
<feature type="region of interest" description="Disordered" evidence="1">
    <location>
        <begin position="660"/>
        <end position="719"/>
    </location>
</feature>
<feature type="compositionally biased region" description="Basic and acidic residues" evidence="1">
    <location>
        <begin position="347"/>
        <end position="368"/>
    </location>
</feature>
<feature type="compositionally biased region" description="Basic and acidic residues" evidence="1">
    <location>
        <begin position="683"/>
        <end position="698"/>
    </location>
</feature>
<protein>
    <submittedName>
        <fullName evidence="2">Uncharacterized protein</fullName>
    </submittedName>
</protein>
<feature type="compositionally biased region" description="Polar residues" evidence="1">
    <location>
        <begin position="247"/>
        <end position="272"/>
    </location>
</feature>
<evidence type="ECO:0000313" key="3">
    <source>
        <dbReference type="Proteomes" id="UP001151760"/>
    </source>
</evidence>
<proteinExistence type="predicted"/>
<feature type="non-terminal residue" evidence="2">
    <location>
        <position position="796"/>
    </location>
</feature>
<feature type="region of interest" description="Disordered" evidence="1">
    <location>
        <begin position="217"/>
        <end position="386"/>
    </location>
</feature>
<reference evidence="2" key="2">
    <citation type="submission" date="2022-01" db="EMBL/GenBank/DDBJ databases">
        <authorList>
            <person name="Yamashiro T."/>
            <person name="Shiraishi A."/>
            <person name="Satake H."/>
            <person name="Nakayama K."/>
        </authorList>
    </citation>
    <scope>NUCLEOTIDE SEQUENCE</scope>
</reference>
<dbReference type="EMBL" id="BQNB010018535">
    <property type="protein sequence ID" value="GJT75491.1"/>
    <property type="molecule type" value="Genomic_DNA"/>
</dbReference>
<evidence type="ECO:0000313" key="2">
    <source>
        <dbReference type="EMBL" id="GJT75491.1"/>
    </source>
</evidence>
<name>A0ABQ5GJV3_9ASTR</name>
<reference evidence="2" key="1">
    <citation type="journal article" date="2022" name="Int. J. Mol. Sci.">
        <title>Draft Genome of Tanacetum Coccineum: Genomic Comparison of Closely Related Tanacetum-Family Plants.</title>
        <authorList>
            <person name="Yamashiro T."/>
            <person name="Shiraishi A."/>
            <person name="Nakayama K."/>
            <person name="Satake H."/>
        </authorList>
    </citation>
    <scope>NUCLEOTIDE SEQUENCE</scope>
</reference>
<keyword evidence="3" id="KW-1185">Reference proteome</keyword>
<accession>A0ABQ5GJV3</accession>
<sequence length="796" mass="88993">MDITKAEQITLDDALVAPANRLKIGKCNLRLSSDLTSKKATLQVVYDVLKLTSFYKAFQASADKFEEPPFEQEILTFLVSLDHSREIRKITDVNVNKLHQPWRSFAAVINKCLSGKISYDSLCLSQAQIIWGMYHKKNVDYAFLLWEDFTYQVKNKNTKKGNVMDDPMFTTINVISRHKDTQLYGAILPKDLTNEDIQNSESYKEYYAIASGEVPPKTKASVHKKKDDSDTTPKEKPPTDPKDKRVNQTGKMTGSIATKRSRIQTLNSQASGSGDGVDILSKVPDDEEGSWTFSDDDDEDDDANKDSDAHDDDDDEDDDANKDSDAHDDDDDDATESDDDDYQTTDESEKQKDDDRVKDGEEDKERDVTNVNLEGGDVDMTDADTTKDTKDAHVTLTTANLVVQHQSSSMSDLVSKFISPTTDEETPATTTTIPPPLFPVIQSSQQTPVTTTTITNPSTTPLPIPNFASVFGFNQRVTALESDLSKLKQSNPFAEAISSISGIVNEYLGSKMKEAVDVAIQLKSNKLREEAQAENQEFLNSLDSNMQKIIKDQVKTQTSKIKSKVEKYVTESLGAEVLIRSTNQPQTSYGIASSLSELELKRILMDKMEENKSIDRSDENKSIDRSDVQKNLYNALVEAYNTDKDLLSSYGDVIIIPTTRDDKDKDEEPSAGSNRGTKRRRSGKEAESSKEPTRKESRTTSSSKGAPRSQPTDLNETTHLEFITGDDDVIPAREVQDERQWHPLTSPTPDREWHLTKTVFDLPPQHWITDVAQAAGTQSSFDEFMASPIDFSTFMI</sequence>
<feature type="compositionally biased region" description="Acidic residues" evidence="1">
    <location>
        <begin position="285"/>
        <end position="346"/>
    </location>
</feature>
<organism evidence="2 3">
    <name type="scientific">Tanacetum coccineum</name>
    <dbReference type="NCBI Taxonomy" id="301880"/>
    <lineage>
        <taxon>Eukaryota</taxon>
        <taxon>Viridiplantae</taxon>
        <taxon>Streptophyta</taxon>
        <taxon>Embryophyta</taxon>
        <taxon>Tracheophyta</taxon>
        <taxon>Spermatophyta</taxon>
        <taxon>Magnoliopsida</taxon>
        <taxon>eudicotyledons</taxon>
        <taxon>Gunneridae</taxon>
        <taxon>Pentapetalae</taxon>
        <taxon>asterids</taxon>
        <taxon>campanulids</taxon>
        <taxon>Asterales</taxon>
        <taxon>Asteraceae</taxon>
        <taxon>Asteroideae</taxon>
        <taxon>Anthemideae</taxon>
        <taxon>Anthemidinae</taxon>
        <taxon>Tanacetum</taxon>
    </lineage>
</organism>
<gene>
    <name evidence="2" type="ORF">Tco_1042216</name>
</gene>
<feature type="compositionally biased region" description="Basic and acidic residues" evidence="1">
    <location>
        <begin position="225"/>
        <end position="246"/>
    </location>
</feature>
<dbReference type="Proteomes" id="UP001151760">
    <property type="component" value="Unassembled WGS sequence"/>
</dbReference>